<evidence type="ECO:0000256" key="1">
    <source>
        <dbReference type="ARBA" id="ARBA00022617"/>
    </source>
</evidence>
<evidence type="ECO:0000313" key="7">
    <source>
        <dbReference type="EMBL" id="PZX56005.1"/>
    </source>
</evidence>
<reference evidence="7 8" key="1">
    <citation type="submission" date="2018-06" db="EMBL/GenBank/DDBJ databases">
        <title>Genomic Encyclopedia of Archaeal and Bacterial Type Strains, Phase II (KMG-II): from individual species to whole genera.</title>
        <authorList>
            <person name="Goeker M."/>
        </authorList>
    </citation>
    <scope>NUCLEOTIDE SEQUENCE [LARGE SCALE GENOMIC DNA]</scope>
    <source>
        <strain evidence="7 8">DSM 22686</strain>
    </source>
</reference>
<keyword evidence="5" id="KW-0812">Transmembrane</keyword>
<dbReference type="InterPro" id="IPR036280">
    <property type="entry name" value="Multihaem_cyt_sf"/>
</dbReference>
<dbReference type="PROSITE" id="PS51007">
    <property type="entry name" value="CYTC"/>
    <property type="match status" value="1"/>
</dbReference>
<proteinExistence type="predicted"/>
<dbReference type="AlphaFoldDB" id="A0A2W7RYL2"/>
<dbReference type="Gene3D" id="3.90.10.10">
    <property type="entry name" value="Cytochrome C3"/>
    <property type="match status" value="2"/>
</dbReference>
<dbReference type="SUPFAM" id="SSF46626">
    <property type="entry name" value="Cytochrome c"/>
    <property type="match status" value="1"/>
</dbReference>
<sequence length="464" mass="50602">MRYEIKRRSGQTSVYYQFQFEKLASGSTFAGVIINHINYLISYNMLSKRSLVGVRSNFHTLAVLFFMLIGMQAFAADPAVESGDEAVAAGKALFNTNCKTCHKLDQKLVGPALRGSTDRSGIESVKSFIKNSAVVIASGNAYYNKLFKEFNGTPMPAHEFLSDDDLNNLLSYIEFGDVVDPSAAVATVGADGAAVATGGGIPNEYLTVILGVLVVVLLLILVVLGLIISVLTKYLTKQDLDADDDEFVNQKTDLKKVFKSDMFVVIVTALVIALVAKTALDGLYSVGLQQGYAPEQPIAYSHALHAGTLQIECQYCHTGVEIGKSANIPSANICMNCHTHVQNIQGKEGVSPEIQKIYDAVDNNQPIEWVRVHNLPDLAYFNHSQHVVVGEVECQTCHGPIQEMEVVGQHSALTMGWCIDCHRQTEITTEGNAYYDKLVQVHSASKDALKVKDIGGLECAKCHY</sequence>
<feature type="transmembrane region" description="Helical" evidence="5">
    <location>
        <begin position="262"/>
        <end position="280"/>
    </location>
</feature>
<name>A0A2W7RYL2_9BACT</name>
<dbReference type="Proteomes" id="UP000249115">
    <property type="component" value="Unassembled WGS sequence"/>
</dbReference>
<dbReference type="SUPFAM" id="SSF48695">
    <property type="entry name" value="Multiheme cytochromes"/>
    <property type="match status" value="1"/>
</dbReference>
<protein>
    <submittedName>
        <fullName evidence="7">Mono/diheme cytochrome c family protein</fullName>
    </submittedName>
</protein>
<dbReference type="PANTHER" id="PTHR39425">
    <property type="entry name" value="LIPOPROTEIN CYTOCHROME C"/>
    <property type="match status" value="1"/>
</dbReference>
<accession>A0A2W7RYL2</accession>
<dbReference type="GO" id="GO:0009055">
    <property type="term" value="F:electron transfer activity"/>
    <property type="evidence" value="ECO:0007669"/>
    <property type="project" value="InterPro"/>
</dbReference>
<evidence type="ECO:0000256" key="4">
    <source>
        <dbReference type="PROSITE-ProRule" id="PRU00433"/>
    </source>
</evidence>
<keyword evidence="3 4" id="KW-0408">Iron</keyword>
<feature type="domain" description="Cytochrome c" evidence="6">
    <location>
        <begin position="85"/>
        <end position="177"/>
    </location>
</feature>
<keyword evidence="2 4" id="KW-0479">Metal-binding</keyword>
<dbReference type="Gene3D" id="1.10.760.10">
    <property type="entry name" value="Cytochrome c-like domain"/>
    <property type="match status" value="1"/>
</dbReference>
<comment type="caution">
    <text evidence="7">The sequence shown here is derived from an EMBL/GenBank/DDBJ whole genome shotgun (WGS) entry which is preliminary data.</text>
</comment>
<evidence type="ECO:0000259" key="6">
    <source>
        <dbReference type="PROSITE" id="PS51007"/>
    </source>
</evidence>
<keyword evidence="5" id="KW-1133">Transmembrane helix</keyword>
<feature type="transmembrane region" description="Helical" evidence="5">
    <location>
        <begin position="205"/>
        <end position="231"/>
    </location>
</feature>
<evidence type="ECO:0000256" key="2">
    <source>
        <dbReference type="ARBA" id="ARBA00022723"/>
    </source>
</evidence>
<evidence type="ECO:0000256" key="5">
    <source>
        <dbReference type="SAM" id="Phobius"/>
    </source>
</evidence>
<organism evidence="7 8">
    <name type="scientific">Algoriphagus ratkowskyi</name>
    <dbReference type="NCBI Taxonomy" id="57028"/>
    <lineage>
        <taxon>Bacteria</taxon>
        <taxon>Pseudomonadati</taxon>
        <taxon>Bacteroidota</taxon>
        <taxon>Cytophagia</taxon>
        <taxon>Cytophagales</taxon>
        <taxon>Cyclobacteriaceae</taxon>
        <taxon>Algoriphagus</taxon>
    </lineage>
</organism>
<dbReference type="CDD" id="cd08168">
    <property type="entry name" value="Cytochrom_C3"/>
    <property type="match status" value="1"/>
</dbReference>
<evidence type="ECO:0000313" key="8">
    <source>
        <dbReference type="Proteomes" id="UP000249115"/>
    </source>
</evidence>
<feature type="transmembrane region" description="Helical" evidence="5">
    <location>
        <begin position="58"/>
        <end position="75"/>
    </location>
</feature>
<dbReference type="Pfam" id="PF00034">
    <property type="entry name" value="Cytochrom_C"/>
    <property type="match status" value="1"/>
</dbReference>
<evidence type="ECO:0000256" key="3">
    <source>
        <dbReference type="ARBA" id="ARBA00023004"/>
    </source>
</evidence>
<dbReference type="GO" id="GO:0020037">
    <property type="term" value="F:heme binding"/>
    <property type="evidence" value="ECO:0007669"/>
    <property type="project" value="InterPro"/>
</dbReference>
<dbReference type="EMBL" id="QKZU01000008">
    <property type="protein sequence ID" value="PZX56005.1"/>
    <property type="molecule type" value="Genomic_DNA"/>
</dbReference>
<dbReference type="GO" id="GO:0046872">
    <property type="term" value="F:metal ion binding"/>
    <property type="evidence" value="ECO:0007669"/>
    <property type="project" value="UniProtKB-KW"/>
</dbReference>
<dbReference type="PANTHER" id="PTHR39425:SF1">
    <property type="entry name" value="CYTOCHROME C7-LIKE DOMAIN-CONTAINING PROTEIN"/>
    <property type="match status" value="1"/>
</dbReference>
<dbReference type="InterPro" id="IPR009056">
    <property type="entry name" value="Cyt_c-like_dom"/>
</dbReference>
<gene>
    <name evidence="7" type="ORF">LV84_02368</name>
</gene>
<keyword evidence="5" id="KW-0472">Membrane</keyword>
<keyword evidence="1 4" id="KW-0349">Heme</keyword>
<dbReference type="InterPro" id="IPR036909">
    <property type="entry name" value="Cyt_c-like_dom_sf"/>
</dbReference>